<dbReference type="EMBL" id="SJKB01000005">
    <property type="protein sequence ID" value="TCC61136.1"/>
    <property type="molecule type" value="Genomic_DNA"/>
</dbReference>
<feature type="transmembrane region" description="Helical" evidence="7">
    <location>
        <begin position="73"/>
        <end position="102"/>
    </location>
</feature>
<feature type="transmembrane region" description="Helical" evidence="7">
    <location>
        <begin position="114"/>
        <end position="136"/>
    </location>
</feature>
<evidence type="ECO:0000313" key="10">
    <source>
        <dbReference type="Proteomes" id="UP000291144"/>
    </source>
</evidence>
<keyword evidence="6 7" id="KW-0472">Membrane</keyword>
<keyword evidence="4 7" id="KW-0812">Transmembrane</keyword>
<feature type="transmembrane region" description="Helical" evidence="7">
    <location>
        <begin position="189"/>
        <end position="211"/>
    </location>
</feature>
<dbReference type="InterPro" id="IPR035906">
    <property type="entry name" value="MetI-like_sf"/>
</dbReference>
<feature type="transmembrane region" description="Helical" evidence="7">
    <location>
        <begin position="15"/>
        <end position="41"/>
    </location>
</feature>
<dbReference type="PROSITE" id="PS50928">
    <property type="entry name" value="ABC_TM1"/>
    <property type="match status" value="1"/>
</dbReference>
<feature type="transmembrane region" description="Helical" evidence="7">
    <location>
        <begin position="247"/>
        <end position="268"/>
    </location>
</feature>
<dbReference type="SUPFAM" id="SSF161098">
    <property type="entry name" value="MetI-like"/>
    <property type="match status" value="1"/>
</dbReference>
<evidence type="ECO:0000256" key="6">
    <source>
        <dbReference type="ARBA" id="ARBA00023136"/>
    </source>
</evidence>
<evidence type="ECO:0000256" key="7">
    <source>
        <dbReference type="RuleBase" id="RU363032"/>
    </source>
</evidence>
<evidence type="ECO:0000259" key="8">
    <source>
        <dbReference type="PROSITE" id="PS50928"/>
    </source>
</evidence>
<dbReference type="PANTHER" id="PTHR43744:SF8">
    <property type="entry name" value="SN-GLYCEROL-3-PHOSPHATE TRANSPORT SYSTEM PERMEASE PROTEIN UGPE"/>
    <property type="match status" value="1"/>
</dbReference>
<keyword evidence="3" id="KW-1003">Cell membrane</keyword>
<sequence>MSTAELVNHRPGRSYLLSAVAIVSSIVVFIIPFAFMVLTAVKDRQQAADLSFAWPHQFRFAQNFVEVVKARDYMLVIAYINSTILTVTSVAGMVVLAAMAGFVLQRRKSRWNPFINFLVLSGLIIPPAVVPTIWVLQKLGLFRTMPGLILIEIAFGLSFCILLFRAFVATIPRELDEAAIIDGAGPLRLFFGVIFPLLKSVIVTVVVIQSVNVFNDFVNPLYFLPGDKNATVQLTLYNFSSQFSTQYNLLFMDILLITIPPLIMFLFFNRQIVAGMTSGAVKG</sequence>
<feature type="transmembrane region" description="Helical" evidence="7">
    <location>
        <begin position="148"/>
        <end position="168"/>
    </location>
</feature>
<evidence type="ECO:0000256" key="4">
    <source>
        <dbReference type="ARBA" id="ARBA00022692"/>
    </source>
</evidence>
<comment type="similarity">
    <text evidence="7">Belongs to the binding-protein-dependent transport system permease family.</text>
</comment>
<evidence type="ECO:0000256" key="3">
    <source>
        <dbReference type="ARBA" id="ARBA00022475"/>
    </source>
</evidence>
<dbReference type="Gene3D" id="1.10.3720.10">
    <property type="entry name" value="MetI-like"/>
    <property type="match status" value="1"/>
</dbReference>
<dbReference type="CDD" id="cd06261">
    <property type="entry name" value="TM_PBP2"/>
    <property type="match status" value="1"/>
</dbReference>
<name>A0A4R0KQ84_9ACTN</name>
<dbReference type="Proteomes" id="UP000291144">
    <property type="component" value="Unassembled WGS sequence"/>
</dbReference>
<accession>A0A4R0KQ84</accession>
<reference evidence="9 10" key="1">
    <citation type="submission" date="2019-02" db="EMBL/GenBank/DDBJ databases">
        <title>Kribbella capetownensis sp. nov. and Kribbella speibonae sp. nov., isolated from soil.</title>
        <authorList>
            <person name="Curtis S.M."/>
            <person name="Norton I."/>
            <person name="Everest G.J."/>
            <person name="Meyers P.R."/>
        </authorList>
    </citation>
    <scope>NUCLEOTIDE SEQUENCE [LARGE SCALE GENOMIC DNA]</scope>
    <source>
        <strain evidence="9 10">NRRL B-24813</strain>
    </source>
</reference>
<evidence type="ECO:0000256" key="2">
    <source>
        <dbReference type="ARBA" id="ARBA00022448"/>
    </source>
</evidence>
<evidence type="ECO:0000313" key="9">
    <source>
        <dbReference type="EMBL" id="TCC61136.1"/>
    </source>
</evidence>
<evidence type="ECO:0000256" key="5">
    <source>
        <dbReference type="ARBA" id="ARBA00022989"/>
    </source>
</evidence>
<dbReference type="InterPro" id="IPR000515">
    <property type="entry name" value="MetI-like"/>
</dbReference>
<dbReference type="RefSeq" id="WP_131357248.1">
    <property type="nucleotide sequence ID" value="NZ_SJKB01000005.1"/>
</dbReference>
<keyword evidence="10" id="KW-1185">Reference proteome</keyword>
<feature type="domain" description="ABC transmembrane type-1" evidence="8">
    <location>
        <begin position="79"/>
        <end position="268"/>
    </location>
</feature>
<dbReference type="OrthoDB" id="3568785at2"/>
<gene>
    <name evidence="9" type="ORF">E0H73_17955</name>
</gene>
<dbReference type="Pfam" id="PF00528">
    <property type="entry name" value="BPD_transp_1"/>
    <property type="match status" value="1"/>
</dbReference>
<dbReference type="AlphaFoldDB" id="A0A4R0KQ84"/>
<dbReference type="GO" id="GO:0005886">
    <property type="term" value="C:plasma membrane"/>
    <property type="evidence" value="ECO:0007669"/>
    <property type="project" value="UniProtKB-SubCell"/>
</dbReference>
<evidence type="ECO:0000256" key="1">
    <source>
        <dbReference type="ARBA" id="ARBA00004651"/>
    </source>
</evidence>
<organism evidence="9 10">
    <name type="scientific">Kribbella pittospori</name>
    <dbReference type="NCBI Taxonomy" id="722689"/>
    <lineage>
        <taxon>Bacteria</taxon>
        <taxon>Bacillati</taxon>
        <taxon>Actinomycetota</taxon>
        <taxon>Actinomycetes</taxon>
        <taxon>Propionibacteriales</taxon>
        <taxon>Kribbellaceae</taxon>
        <taxon>Kribbella</taxon>
    </lineage>
</organism>
<keyword evidence="5 7" id="KW-1133">Transmembrane helix</keyword>
<comment type="subcellular location">
    <subcellularLocation>
        <location evidence="1 7">Cell membrane</location>
        <topology evidence="1 7">Multi-pass membrane protein</topology>
    </subcellularLocation>
</comment>
<proteinExistence type="inferred from homology"/>
<dbReference type="PANTHER" id="PTHR43744">
    <property type="entry name" value="ABC TRANSPORTER PERMEASE PROTEIN MG189-RELATED-RELATED"/>
    <property type="match status" value="1"/>
</dbReference>
<keyword evidence="2 7" id="KW-0813">Transport</keyword>
<comment type="caution">
    <text evidence="9">The sequence shown here is derived from an EMBL/GenBank/DDBJ whole genome shotgun (WGS) entry which is preliminary data.</text>
</comment>
<dbReference type="GO" id="GO:0055085">
    <property type="term" value="P:transmembrane transport"/>
    <property type="evidence" value="ECO:0007669"/>
    <property type="project" value="InterPro"/>
</dbReference>
<protein>
    <submittedName>
        <fullName evidence="9">Carbohydrate ABC transporter permease</fullName>
    </submittedName>
</protein>